<dbReference type="GO" id="GO:0016747">
    <property type="term" value="F:acyltransferase activity, transferring groups other than amino-acyl groups"/>
    <property type="evidence" value="ECO:0007669"/>
    <property type="project" value="InterPro"/>
</dbReference>
<proteinExistence type="predicted"/>
<keyword evidence="3" id="KW-1185">Reference proteome</keyword>
<evidence type="ECO:0000259" key="1">
    <source>
        <dbReference type="PROSITE" id="PS51186"/>
    </source>
</evidence>
<dbReference type="RefSeq" id="WP_166434475.1">
    <property type="nucleotide sequence ID" value="NZ_DAINWJ010000130.1"/>
</dbReference>
<dbReference type="InterPro" id="IPR000182">
    <property type="entry name" value="GNAT_dom"/>
</dbReference>
<feature type="domain" description="N-acetyltransferase" evidence="1">
    <location>
        <begin position="7"/>
        <end position="167"/>
    </location>
</feature>
<name>A0A1I0FAD1_9FIRM</name>
<sequence length="183" mass="20548">MVETDGLRLRRAVKEDVERLWEICRGQTAEEFCLWGADLVYEYPPRLEQMRRRFEAVSGDVVLFAAECGGQTVGFAEIGEMDPARRSGVLARVLLEKGQRGKGRGKELVNLVLDQAVEALGLEEVRLIVYGGNLRAQRCYETCGFVRGEALLRPGREDAWWMRADLRGRGGDGQPIHPSRNDG</sequence>
<dbReference type="AlphaFoldDB" id="A0A1I0FAD1"/>
<dbReference type="PANTHER" id="PTHR43415">
    <property type="entry name" value="SPERMIDINE N(1)-ACETYLTRANSFERASE"/>
    <property type="match status" value="1"/>
</dbReference>
<reference evidence="3" key="1">
    <citation type="submission" date="2016-10" db="EMBL/GenBank/DDBJ databases">
        <authorList>
            <person name="Varghese N."/>
            <person name="Submissions S."/>
        </authorList>
    </citation>
    <scope>NUCLEOTIDE SEQUENCE [LARGE SCALE GENOMIC DNA]</scope>
    <source>
        <strain evidence="3">NLAE-zl-G277</strain>
    </source>
</reference>
<dbReference type="GeneID" id="93278068"/>
<dbReference type="Proteomes" id="UP000198508">
    <property type="component" value="Unassembled WGS sequence"/>
</dbReference>
<evidence type="ECO:0000313" key="3">
    <source>
        <dbReference type="Proteomes" id="UP000198508"/>
    </source>
</evidence>
<evidence type="ECO:0000313" key="2">
    <source>
        <dbReference type="EMBL" id="SET54780.1"/>
    </source>
</evidence>
<gene>
    <name evidence="2" type="ORF">SAMN05216313_10868</name>
</gene>
<dbReference type="STRING" id="460384.SAMN05216313_10868"/>
<organism evidence="2 3">
    <name type="scientific">Enterocloster lavalensis</name>
    <dbReference type="NCBI Taxonomy" id="460384"/>
    <lineage>
        <taxon>Bacteria</taxon>
        <taxon>Bacillati</taxon>
        <taxon>Bacillota</taxon>
        <taxon>Clostridia</taxon>
        <taxon>Lachnospirales</taxon>
        <taxon>Lachnospiraceae</taxon>
        <taxon>Enterocloster</taxon>
    </lineage>
</organism>
<dbReference type="EMBL" id="FOIM01000008">
    <property type="protein sequence ID" value="SET54780.1"/>
    <property type="molecule type" value="Genomic_DNA"/>
</dbReference>
<dbReference type="Gene3D" id="3.40.630.30">
    <property type="match status" value="1"/>
</dbReference>
<dbReference type="CDD" id="cd04301">
    <property type="entry name" value="NAT_SF"/>
    <property type="match status" value="1"/>
</dbReference>
<accession>A0A1I0FAD1</accession>
<dbReference type="Pfam" id="PF00583">
    <property type="entry name" value="Acetyltransf_1"/>
    <property type="match status" value="1"/>
</dbReference>
<dbReference type="InterPro" id="IPR016181">
    <property type="entry name" value="Acyl_CoA_acyltransferase"/>
</dbReference>
<protein>
    <submittedName>
        <fullName evidence="2">Protein N-acetyltransferase, RimJ/RimL family</fullName>
    </submittedName>
</protein>
<dbReference type="SUPFAM" id="SSF55729">
    <property type="entry name" value="Acyl-CoA N-acyltransferases (Nat)"/>
    <property type="match status" value="1"/>
</dbReference>
<keyword evidence="2" id="KW-0808">Transferase</keyword>
<dbReference type="PANTHER" id="PTHR43415:SF3">
    <property type="entry name" value="GNAT-FAMILY ACETYLTRANSFERASE"/>
    <property type="match status" value="1"/>
</dbReference>
<dbReference type="PROSITE" id="PS51186">
    <property type="entry name" value="GNAT"/>
    <property type="match status" value="1"/>
</dbReference>